<evidence type="ECO:0000256" key="2">
    <source>
        <dbReference type="ARBA" id="ARBA00023015"/>
    </source>
</evidence>
<dbReference type="CDD" id="cd08471">
    <property type="entry name" value="PBP2_CrgA_like_2"/>
    <property type="match status" value="1"/>
</dbReference>
<dbReference type="SUPFAM" id="SSF53850">
    <property type="entry name" value="Periplasmic binding protein-like II"/>
    <property type="match status" value="1"/>
</dbReference>
<evidence type="ECO:0000256" key="4">
    <source>
        <dbReference type="ARBA" id="ARBA00023163"/>
    </source>
</evidence>
<keyword evidence="4" id="KW-0804">Transcription</keyword>
<dbReference type="PANTHER" id="PTHR30537:SF5">
    <property type="entry name" value="HTH-TYPE TRANSCRIPTIONAL ACTIVATOR TTDR-RELATED"/>
    <property type="match status" value="1"/>
</dbReference>
<sequence>MSGSLCTNRTNQKVAMDRLKAMANFVRIVDSGSLSSAADVTGQSVASLVRSLAALESHLGVRLLNRSTRRMALTDEGEEYLRWTRRMLADFDDMEQRLDGRDGIVRGLLRVTAPVEFGQRYIAPLVNAFLSEHQDINVELNLNDQIVPLLDERLDLALRIGHLPDSAMVARRIGATRLVSCASPGYLRIAPLLDTPKSLPEHACITLASHGRQWYFRHQGKELIQDIPPRLVCNQVRAASLACVQGLGVTRLMHYQVADELADGRLIRVLNDFETADLPIQLVYPHALQLSPRVKAFVEWAIPQLEKCLPDPSLQD</sequence>
<evidence type="ECO:0000256" key="3">
    <source>
        <dbReference type="ARBA" id="ARBA00023125"/>
    </source>
</evidence>
<comment type="similarity">
    <text evidence="1">Belongs to the LysR transcriptional regulatory family.</text>
</comment>
<dbReference type="PROSITE" id="PS50931">
    <property type="entry name" value="HTH_LYSR"/>
    <property type="match status" value="1"/>
</dbReference>
<name>A0A3M5B3V6_PSESS</name>
<dbReference type="PANTHER" id="PTHR30537">
    <property type="entry name" value="HTH-TYPE TRANSCRIPTIONAL REGULATOR"/>
    <property type="match status" value="1"/>
</dbReference>
<keyword evidence="2" id="KW-0805">Transcription regulation</keyword>
<dbReference type="InterPro" id="IPR058163">
    <property type="entry name" value="LysR-type_TF_proteobact-type"/>
</dbReference>
<dbReference type="GO" id="GO:0003700">
    <property type="term" value="F:DNA-binding transcription factor activity"/>
    <property type="evidence" value="ECO:0007669"/>
    <property type="project" value="InterPro"/>
</dbReference>
<dbReference type="InterPro" id="IPR000847">
    <property type="entry name" value="LysR_HTH_N"/>
</dbReference>
<dbReference type="Proteomes" id="UP000269801">
    <property type="component" value="Unassembled WGS sequence"/>
</dbReference>
<dbReference type="InterPro" id="IPR036390">
    <property type="entry name" value="WH_DNA-bd_sf"/>
</dbReference>
<dbReference type="Gene3D" id="3.40.190.290">
    <property type="match status" value="1"/>
</dbReference>
<comment type="caution">
    <text evidence="6">The sequence shown here is derived from an EMBL/GenBank/DDBJ whole genome shotgun (WGS) entry which is preliminary data.</text>
</comment>
<dbReference type="Gene3D" id="1.10.10.10">
    <property type="entry name" value="Winged helix-like DNA-binding domain superfamily/Winged helix DNA-binding domain"/>
    <property type="match status" value="1"/>
</dbReference>
<dbReference type="Pfam" id="PF00126">
    <property type="entry name" value="HTH_1"/>
    <property type="match status" value="1"/>
</dbReference>
<dbReference type="InterPro" id="IPR036388">
    <property type="entry name" value="WH-like_DNA-bd_sf"/>
</dbReference>
<evidence type="ECO:0000313" key="7">
    <source>
        <dbReference type="Proteomes" id="UP000269801"/>
    </source>
</evidence>
<keyword evidence="3" id="KW-0238">DNA-binding</keyword>
<feature type="domain" description="HTH lysR-type" evidence="5">
    <location>
        <begin position="17"/>
        <end position="74"/>
    </location>
</feature>
<dbReference type="InterPro" id="IPR005119">
    <property type="entry name" value="LysR_subst-bd"/>
</dbReference>
<evidence type="ECO:0000256" key="1">
    <source>
        <dbReference type="ARBA" id="ARBA00009437"/>
    </source>
</evidence>
<dbReference type="FunFam" id="1.10.10.10:FF:000001">
    <property type="entry name" value="LysR family transcriptional regulator"/>
    <property type="match status" value="1"/>
</dbReference>
<gene>
    <name evidence="6" type="ORF">ALP70_05173</name>
</gene>
<evidence type="ECO:0000259" key="5">
    <source>
        <dbReference type="PROSITE" id="PS50931"/>
    </source>
</evidence>
<dbReference type="GO" id="GO:0006351">
    <property type="term" value="P:DNA-templated transcription"/>
    <property type="evidence" value="ECO:0007669"/>
    <property type="project" value="TreeGrafter"/>
</dbReference>
<dbReference type="AlphaFoldDB" id="A0A3M5B3V6"/>
<evidence type="ECO:0000313" key="6">
    <source>
        <dbReference type="EMBL" id="RMS19905.1"/>
    </source>
</evidence>
<protein>
    <submittedName>
        <fullName evidence="6">Transcriptional regulator, LysR family</fullName>
    </submittedName>
</protein>
<dbReference type="EMBL" id="RBSL01000455">
    <property type="protein sequence ID" value="RMS19905.1"/>
    <property type="molecule type" value="Genomic_DNA"/>
</dbReference>
<organism evidence="6 7">
    <name type="scientific">Pseudomonas savastanoi</name>
    <name type="common">Pseudomonas syringae pv. savastanoi</name>
    <dbReference type="NCBI Taxonomy" id="29438"/>
    <lineage>
        <taxon>Bacteria</taxon>
        <taxon>Pseudomonadati</taxon>
        <taxon>Pseudomonadota</taxon>
        <taxon>Gammaproteobacteria</taxon>
        <taxon>Pseudomonadales</taxon>
        <taxon>Pseudomonadaceae</taxon>
        <taxon>Pseudomonas</taxon>
    </lineage>
</organism>
<dbReference type="GO" id="GO:0043565">
    <property type="term" value="F:sequence-specific DNA binding"/>
    <property type="evidence" value="ECO:0007669"/>
    <property type="project" value="TreeGrafter"/>
</dbReference>
<proteinExistence type="inferred from homology"/>
<accession>A0A3M5B3V6</accession>
<reference evidence="6 7" key="1">
    <citation type="submission" date="2018-08" db="EMBL/GenBank/DDBJ databases">
        <title>Recombination of ecologically and evolutionarily significant loci maintains genetic cohesion in the Pseudomonas syringae species complex.</title>
        <authorList>
            <person name="Dillon M."/>
            <person name="Thakur S."/>
            <person name="Almeida R.N.D."/>
            <person name="Weir B.S."/>
            <person name="Guttman D.S."/>
        </authorList>
    </citation>
    <scope>NUCLEOTIDE SEQUENCE [LARGE SCALE GENOMIC DNA]</scope>
    <source>
        <strain evidence="6 7">ICMP 13685</strain>
    </source>
</reference>
<dbReference type="Pfam" id="PF03466">
    <property type="entry name" value="LysR_substrate"/>
    <property type="match status" value="1"/>
</dbReference>
<dbReference type="SUPFAM" id="SSF46785">
    <property type="entry name" value="Winged helix' DNA-binding domain"/>
    <property type="match status" value="1"/>
</dbReference>